<feature type="non-terminal residue" evidence="2">
    <location>
        <position position="442"/>
    </location>
</feature>
<dbReference type="GO" id="GO:0004674">
    <property type="term" value="F:protein serine/threonine kinase activity"/>
    <property type="evidence" value="ECO:0007669"/>
    <property type="project" value="TreeGrafter"/>
</dbReference>
<dbReference type="Gene3D" id="3.30.200.20">
    <property type="entry name" value="Phosphorylase Kinase, domain 1"/>
    <property type="match status" value="1"/>
</dbReference>
<dbReference type="OrthoDB" id="248923at2759"/>
<dbReference type="STRING" id="413071.G9MVV2"/>
<dbReference type="Gene3D" id="1.10.510.10">
    <property type="entry name" value="Transferase(Phosphotransferase) domain 1"/>
    <property type="match status" value="1"/>
</dbReference>
<dbReference type="eggNOG" id="KOG0198">
    <property type="taxonomic scope" value="Eukaryota"/>
</dbReference>
<gene>
    <name evidence="2" type="ORF">TRIVIDRAFT_11850</name>
</gene>
<feature type="non-terminal residue" evidence="2">
    <location>
        <position position="1"/>
    </location>
</feature>
<dbReference type="GO" id="GO:0005524">
    <property type="term" value="F:ATP binding"/>
    <property type="evidence" value="ECO:0007669"/>
    <property type="project" value="InterPro"/>
</dbReference>
<dbReference type="RefSeq" id="XP_013955572.1">
    <property type="nucleotide sequence ID" value="XM_014100097.1"/>
</dbReference>
<sequence>SWVEEEIREREAIAAWDHDEQWPSIQKPPFNIHKAKEFDSRLTVLGEPGQLGSGSFGRVDKVIYGSVSLARKRIERKGRLRNFTMEDLQQEALTMRKLNHRHVVKLVGAYMPKPWQFCLLIWPAAVCDLNTLLDNLDWIREGQDDRNDIMSRLNVLELNDLSAIKPGLNRTMDSAAKCPLDFLRGLLGCIARAMAYCHLNGIRHLDIKPTNILLKANRVYLADFGISKDVSGQEQTAIEGEPGTEKWRAPEHYSKSSSMQLSDIYSLGLVYLNIAAVLYNIRLAEFDDALVYPDHLNRSDKLAVREQKLGSLLQKVASSASEIPQEITQSQRLVDLITNMISPTPHTRLPANKINERLYILGGTHQIYYNECCKRPISWIEDTDEKLATLASIRAENEDLKMKITELCNKETMYEEQLENTKKAHEQAITSQKVLFESREKK</sequence>
<dbReference type="Proteomes" id="UP000007115">
    <property type="component" value="Unassembled WGS sequence"/>
</dbReference>
<dbReference type="GeneID" id="25787098"/>
<dbReference type="EMBL" id="ABDF02000071">
    <property type="protein sequence ID" value="EHK21427.1"/>
    <property type="molecule type" value="Genomic_DNA"/>
</dbReference>
<dbReference type="InterPro" id="IPR051681">
    <property type="entry name" value="Ser/Thr_Kinases-Pseudokinases"/>
</dbReference>
<dbReference type="SMART" id="SM00220">
    <property type="entry name" value="S_TKc"/>
    <property type="match status" value="1"/>
</dbReference>
<dbReference type="HOGENOM" id="CLU_038850_0_0_1"/>
<accession>G9MVV2</accession>
<reference evidence="2 3" key="1">
    <citation type="journal article" date="2011" name="Genome Biol.">
        <title>Comparative genome sequence analysis underscores mycoparasitism as the ancestral life style of Trichoderma.</title>
        <authorList>
            <person name="Kubicek C.P."/>
            <person name="Herrera-Estrella A."/>
            <person name="Seidl-Seiboth V."/>
            <person name="Martinez D.A."/>
            <person name="Druzhinina I.S."/>
            <person name="Thon M."/>
            <person name="Zeilinger S."/>
            <person name="Casas-Flores S."/>
            <person name="Horwitz B.A."/>
            <person name="Mukherjee P.K."/>
            <person name="Mukherjee M."/>
            <person name="Kredics L."/>
            <person name="Alcaraz L.D."/>
            <person name="Aerts A."/>
            <person name="Antal Z."/>
            <person name="Atanasova L."/>
            <person name="Cervantes-Badillo M.G."/>
            <person name="Challacombe J."/>
            <person name="Chertkov O."/>
            <person name="McCluskey K."/>
            <person name="Coulpier F."/>
            <person name="Deshpande N."/>
            <person name="von Doehren H."/>
            <person name="Ebbole D.J."/>
            <person name="Esquivel-Naranjo E.U."/>
            <person name="Fekete E."/>
            <person name="Flipphi M."/>
            <person name="Glaser F."/>
            <person name="Gomez-Rodriguez E.Y."/>
            <person name="Gruber S."/>
            <person name="Han C."/>
            <person name="Henrissat B."/>
            <person name="Hermosa R."/>
            <person name="Hernandez-Onate M."/>
            <person name="Karaffa L."/>
            <person name="Kosti I."/>
            <person name="Le Crom S."/>
            <person name="Lindquist E."/>
            <person name="Lucas S."/>
            <person name="Luebeck M."/>
            <person name="Luebeck P.S."/>
            <person name="Margeot A."/>
            <person name="Metz B."/>
            <person name="Misra M."/>
            <person name="Nevalainen H."/>
            <person name="Omann M."/>
            <person name="Packer N."/>
            <person name="Perrone G."/>
            <person name="Uresti-Rivera E.E."/>
            <person name="Salamov A."/>
            <person name="Schmoll M."/>
            <person name="Seiboth B."/>
            <person name="Shapiro H."/>
            <person name="Sukno S."/>
            <person name="Tamayo-Ramos J.A."/>
            <person name="Tisch D."/>
            <person name="Wiest A."/>
            <person name="Wilkinson H.H."/>
            <person name="Zhang M."/>
            <person name="Coutinho P.M."/>
            <person name="Kenerley C.M."/>
            <person name="Monte E."/>
            <person name="Baker S.E."/>
            <person name="Grigoriev I.V."/>
        </authorList>
    </citation>
    <scope>NUCLEOTIDE SEQUENCE [LARGE SCALE GENOMIC DNA]</scope>
    <source>
        <strain evidence="3">Gv29-8 / FGSC 10586</strain>
    </source>
</reference>
<name>G9MVV2_HYPVG</name>
<dbReference type="CDD" id="cd00180">
    <property type="entry name" value="PKc"/>
    <property type="match status" value="1"/>
</dbReference>
<dbReference type="SUPFAM" id="SSF56112">
    <property type="entry name" value="Protein kinase-like (PK-like)"/>
    <property type="match status" value="1"/>
</dbReference>
<keyword evidence="3" id="KW-1185">Reference proteome</keyword>
<dbReference type="PROSITE" id="PS00108">
    <property type="entry name" value="PROTEIN_KINASE_ST"/>
    <property type="match status" value="1"/>
</dbReference>
<dbReference type="OMA" id="SAPECVY"/>
<evidence type="ECO:0000313" key="3">
    <source>
        <dbReference type="Proteomes" id="UP000007115"/>
    </source>
</evidence>
<dbReference type="InterPro" id="IPR011009">
    <property type="entry name" value="Kinase-like_dom_sf"/>
</dbReference>
<protein>
    <recommendedName>
        <fullName evidence="1">Protein kinase domain-containing protein</fullName>
    </recommendedName>
</protein>
<dbReference type="PANTHER" id="PTHR44329:SF293">
    <property type="entry name" value="MITOGEN-ACTIVATED PROTEIN KINASE KINASE KINASE"/>
    <property type="match status" value="1"/>
</dbReference>
<organism evidence="2 3">
    <name type="scientific">Hypocrea virens (strain Gv29-8 / FGSC 10586)</name>
    <name type="common">Gliocladium virens</name>
    <name type="synonym">Trichoderma virens</name>
    <dbReference type="NCBI Taxonomy" id="413071"/>
    <lineage>
        <taxon>Eukaryota</taxon>
        <taxon>Fungi</taxon>
        <taxon>Dikarya</taxon>
        <taxon>Ascomycota</taxon>
        <taxon>Pezizomycotina</taxon>
        <taxon>Sordariomycetes</taxon>
        <taxon>Hypocreomycetidae</taxon>
        <taxon>Hypocreales</taxon>
        <taxon>Hypocreaceae</taxon>
        <taxon>Trichoderma</taxon>
    </lineage>
</organism>
<dbReference type="PROSITE" id="PS50011">
    <property type="entry name" value="PROTEIN_KINASE_DOM"/>
    <property type="match status" value="1"/>
</dbReference>
<dbReference type="InParanoid" id="G9MVV2"/>
<dbReference type="InterPro" id="IPR008271">
    <property type="entry name" value="Ser/Thr_kinase_AS"/>
</dbReference>
<proteinExistence type="predicted"/>
<comment type="caution">
    <text evidence="2">The sequence shown here is derived from an EMBL/GenBank/DDBJ whole genome shotgun (WGS) entry which is preliminary data.</text>
</comment>
<feature type="domain" description="Protein kinase" evidence="1">
    <location>
        <begin position="45"/>
        <end position="360"/>
    </location>
</feature>
<dbReference type="Pfam" id="PF00069">
    <property type="entry name" value="Pkinase"/>
    <property type="match status" value="1"/>
</dbReference>
<dbReference type="VEuPathDB" id="FungiDB:TRIVIDRAFT_11850"/>
<dbReference type="AlphaFoldDB" id="G9MVV2"/>
<dbReference type="PANTHER" id="PTHR44329">
    <property type="entry name" value="SERINE/THREONINE-PROTEIN KINASE TNNI3K-RELATED"/>
    <property type="match status" value="1"/>
</dbReference>
<evidence type="ECO:0000313" key="2">
    <source>
        <dbReference type="EMBL" id="EHK21427.1"/>
    </source>
</evidence>
<dbReference type="InterPro" id="IPR000719">
    <property type="entry name" value="Prot_kinase_dom"/>
</dbReference>
<evidence type="ECO:0000259" key="1">
    <source>
        <dbReference type="PROSITE" id="PS50011"/>
    </source>
</evidence>